<accession>A0A7J7LTF2</accession>
<dbReference type="OrthoDB" id="598235at2759"/>
<dbReference type="Gene3D" id="1.10.10.10">
    <property type="entry name" value="Winged helix-like DNA-binding domain superfamily/Winged helix DNA-binding domain"/>
    <property type="match status" value="1"/>
</dbReference>
<dbReference type="SUPFAM" id="SSF52058">
    <property type="entry name" value="L domain-like"/>
    <property type="match status" value="1"/>
</dbReference>
<dbReference type="Pfam" id="PF00931">
    <property type="entry name" value="NB-ARC"/>
    <property type="match status" value="1"/>
</dbReference>
<evidence type="ECO:0000313" key="8">
    <source>
        <dbReference type="EMBL" id="KAF6145800.1"/>
    </source>
</evidence>
<keyword evidence="1" id="KW-0677">Repeat</keyword>
<protein>
    <submittedName>
        <fullName evidence="8">Uncharacterized protein</fullName>
    </submittedName>
</protein>
<dbReference type="Gene3D" id="1.10.8.430">
    <property type="entry name" value="Helical domain of apoptotic protease-activating factors"/>
    <property type="match status" value="1"/>
</dbReference>
<dbReference type="InterPro" id="IPR044974">
    <property type="entry name" value="Disease_R_plants"/>
</dbReference>
<dbReference type="Gene3D" id="3.80.10.10">
    <property type="entry name" value="Ribonuclease Inhibitor"/>
    <property type="match status" value="1"/>
</dbReference>
<evidence type="ECO:0000259" key="6">
    <source>
        <dbReference type="Pfam" id="PF23559"/>
    </source>
</evidence>
<dbReference type="InterPro" id="IPR038005">
    <property type="entry name" value="RX-like_CC"/>
</dbReference>
<dbReference type="InterPro" id="IPR058922">
    <property type="entry name" value="WHD_DRP"/>
</dbReference>
<evidence type="ECO:0000313" key="9">
    <source>
        <dbReference type="Proteomes" id="UP000541444"/>
    </source>
</evidence>
<dbReference type="Pfam" id="PF23598">
    <property type="entry name" value="LRR_14"/>
    <property type="match status" value="1"/>
</dbReference>
<evidence type="ECO:0000256" key="3">
    <source>
        <dbReference type="ARBA" id="ARBA00022821"/>
    </source>
</evidence>
<dbReference type="InterPro" id="IPR036388">
    <property type="entry name" value="WH-like_DNA-bd_sf"/>
</dbReference>
<dbReference type="AlphaFoldDB" id="A0A7J7LTF2"/>
<keyword evidence="2" id="KW-0547">Nucleotide-binding</keyword>
<gene>
    <name evidence="8" type="ORF">GIB67_016249</name>
</gene>
<feature type="domain" description="Disease resistance protein winged helix" evidence="6">
    <location>
        <begin position="438"/>
        <end position="508"/>
    </location>
</feature>
<evidence type="ECO:0000259" key="7">
    <source>
        <dbReference type="Pfam" id="PF23598"/>
    </source>
</evidence>
<dbReference type="SUPFAM" id="SSF52540">
    <property type="entry name" value="P-loop containing nucleoside triphosphate hydrolases"/>
    <property type="match status" value="1"/>
</dbReference>
<dbReference type="InterPro" id="IPR002182">
    <property type="entry name" value="NB-ARC"/>
</dbReference>
<comment type="caution">
    <text evidence="8">The sequence shown here is derived from an EMBL/GenBank/DDBJ whole genome shotgun (WGS) entry which is preliminary data.</text>
</comment>
<dbReference type="Proteomes" id="UP000541444">
    <property type="component" value="Unassembled WGS sequence"/>
</dbReference>
<dbReference type="InterPro" id="IPR041118">
    <property type="entry name" value="Rx_N"/>
</dbReference>
<evidence type="ECO:0000256" key="2">
    <source>
        <dbReference type="ARBA" id="ARBA00022741"/>
    </source>
</evidence>
<sequence>MVVAGVVYEVRVQMGVDDDIKFITSELSTLRAVLKDAEMKSFLKTTEQNNSRSEGVSQWMVQVRDAAYTVEDILEEFFLRMQLNNSRQPSCLGIKFCICTAPSFFKHIGVRRRLHSQIKTLRKDVSDIARRRMDYNLQEEGIISSHREETQRDYGVSRPFVEEEDIIGIDEDVKQLQKLLITEEKELRQQRTIISIVGMGGAGKTTLAKQVYNNVSGEFDCSAWVYVSQDFQLKEILRSMLEGFCNSRKEPLPALVETMDIAKLQEEVYKYLQDKRYVLVLDDIWNEKVWEMVRHALPLRVRGRVIFTTRIMTVASPTGETPYVHHLKLLLFGQAWSLFCKKAFIRTENPLGSCPQNLKPTAQAIVHRCAGLPLALVVIGGLLSKIEATDQLQWDTVLQNLDCELNDNQGLERLNRALLTSYIYLPSHLKPCFIYCGLFPADHIFKRTMLIRLWVAEGFIEEHSRKTLEEVSNNYLDQLIQRNMLEVHETLSRVGVRWFKLDDLMRDITIHMLQKEEFGLILTQQSNNIYGKGPRRLAIHNTSNGFPSNTVGVVKTRSLLTFSVNEFSPTTLGIMLVRFKLLRVLDLSGTSIVHFPNQVCDLIHLRYLSMRRTKVSELPHELHRLQSLQMLDLRETMVGRFPPGMELARLPQLRHFHANNGMPIGGRSSKSLINLQTLWGIECDTNLVSQLHQSTRLRKLYICGLYEKVYIDLCAALKKLVHLSSLIITRYDDKDEVYDFESMSPLPPNLQKLQLNMPMKEGRLPQWIGSLKCLHTLHLTESKLAEEMLNNLGQLPNLEILYLLKNSCIGRKMRWGDTFGGECLKFPKLRFLLMSELPELEELSAVEEGTTMSCLETLWIIDCPKLKKLPDGFQHLKLLKKLATNDMHEDFIKRLRPPFQGEGEEYWMVQHIPVLILNDERFVIE</sequence>
<dbReference type="PANTHER" id="PTHR23155">
    <property type="entry name" value="DISEASE RESISTANCE PROTEIN RP"/>
    <property type="match status" value="1"/>
</dbReference>
<dbReference type="InterPro" id="IPR032675">
    <property type="entry name" value="LRR_dom_sf"/>
</dbReference>
<dbReference type="PRINTS" id="PR00364">
    <property type="entry name" value="DISEASERSIST"/>
</dbReference>
<keyword evidence="3" id="KW-0611">Plant defense</keyword>
<dbReference type="Gene3D" id="1.20.5.4130">
    <property type="match status" value="1"/>
</dbReference>
<feature type="domain" description="NB-ARC" evidence="4">
    <location>
        <begin position="171"/>
        <end position="346"/>
    </location>
</feature>
<dbReference type="FunFam" id="1.10.10.10:FF:000322">
    <property type="entry name" value="Probable disease resistance protein At1g63360"/>
    <property type="match status" value="1"/>
</dbReference>
<dbReference type="InterPro" id="IPR027417">
    <property type="entry name" value="P-loop_NTPase"/>
</dbReference>
<dbReference type="EMBL" id="JACGCM010002030">
    <property type="protein sequence ID" value="KAF6145800.1"/>
    <property type="molecule type" value="Genomic_DNA"/>
</dbReference>
<evidence type="ECO:0000256" key="1">
    <source>
        <dbReference type="ARBA" id="ARBA00022737"/>
    </source>
</evidence>
<dbReference type="GO" id="GO:0043531">
    <property type="term" value="F:ADP binding"/>
    <property type="evidence" value="ECO:0007669"/>
    <property type="project" value="InterPro"/>
</dbReference>
<dbReference type="InterPro" id="IPR042197">
    <property type="entry name" value="Apaf_helical"/>
</dbReference>
<feature type="domain" description="Disease resistance R13L4/SHOC-2-like LRR" evidence="7">
    <location>
        <begin position="563"/>
        <end position="882"/>
    </location>
</feature>
<reference evidence="8 9" key="1">
    <citation type="journal article" date="2020" name="IScience">
        <title>Genome Sequencing of the Endangered Kingdonia uniflora (Circaeasteraceae, Ranunculales) Reveals Potential Mechanisms of Evolutionary Specialization.</title>
        <authorList>
            <person name="Sun Y."/>
            <person name="Deng T."/>
            <person name="Zhang A."/>
            <person name="Moore M.J."/>
            <person name="Landis J.B."/>
            <person name="Lin N."/>
            <person name="Zhang H."/>
            <person name="Zhang X."/>
            <person name="Huang J."/>
            <person name="Zhang X."/>
            <person name="Sun H."/>
            <person name="Wang H."/>
        </authorList>
    </citation>
    <scope>NUCLEOTIDE SEQUENCE [LARGE SCALE GENOMIC DNA]</scope>
    <source>
        <strain evidence="8">TB1705</strain>
        <tissue evidence="8">Leaf</tissue>
    </source>
</reference>
<dbReference type="InterPro" id="IPR055414">
    <property type="entry name" value="LRR_R13L4/SHOC2-like"/>
</dbReference>
<proteinExistence type="predicted"/>
<evidence type="ECO:0000259" key="4">
    <source>
        <dbReference type="Pfam" id="PF00931"/>
    </source>
</evidence>
<dbReference type="FunFam" id="3.40.50.300:FF:001091">
    <property type="entry name" value="Probable disease resistance protein At1g61300"/>
    <property type="match status" value="1"/>
</dbReference>
<organism evidence="8 9">
    <name type="scientific">Kingdonia uniflora</name>
    <dbReference type="NCBI Taxonomy" id="39325"/>
    <lineage>
        <taxon>Eukaryota</taxon>
        <taxon>Viridiplantae</taxon>
        <taxon>Streptophyta</taxon>
        <taxon>Embryophyta</taxon>
        <taxon>Tracheophyta</taxon>
        <taxon>Spermatophyta</taxon>
        <taxon>Magnoliopsida</taxon>
        <taxon>Ranunculales</taxon>
        <taxon>Circaeasteraceae</taxon>
        <taxon>Kingdonia</taxon>
    </lineage>
</organism>
<dbReference type="Pfam" id="PF18052">
    <property type="entry name" value="Rx_N"/>
    <property type="match status" value="1"/>
</dbReference>
<evidence type="ECO:0000259" key="5">
    <source>
        <dbReference type="Pfam" id="PF18052"/>
    </source>
</evidence>
<dbReference type="Gene3D" id="3.40.50.300">
    <property type="entry name" value="P-loop containing nucleotide triphosphate hydrolases"/>
    <property type="match status" value="1"/>
</dbReference>
<dbReference type="GO" id="GO:0098542">
    <property type="term" value="P:defense response to other organism"/>
    <property type="evidence" value="ECO:0007669"/>
    <property type="project" value="TreeGrafter"/>
</dbReference>
<dbReference type="CDD" id="cd14798">
    <property type="entry name" value="RX-CC_like"/>
    <property type="match status" value="1"/>
</dbReference>
<keyword evidence="9" id="KW-1185">Reference proteome</keyword>
<dbReference type="PANTHER" id="PTHR23155:SF1052">
    <property type="entry name" value="DISEASE RESISTANCE PROTEIN RPM1"/>
    <property type="match status" value="1"/>
</dbReference>
<feature type="domain" description="Disease resistance N-terminal" evidence="5">
    <location>
        <begin position="9"/>
        <end position="86"/>
    </location>
</feature>
<dbReference type="Pfam" id="PF23559">
    <property type="entry name" value="WHD_DRP"/>
    <property type="match status" value="1"/>
</dbReference>
<name>A0A7J7LTF2_9MAGN</name>